<reference evidence="3" key="1">
    <citation type="journal article" date="2019" name="Int. J. Syst. Evol. Microbiol.">
        <title>The Global Catalogue of Microorganisms (GCM) 10K type strain sequencing project: providing services to taxonomists for standard genome sequencing and annotation.</title>
        <authorList>
            <consortium name="The Broad Institute Genomics Platform"/>
            <consortium name="The Broad Institute Genome Sequencing Center for Infectious Disease"/>
            <person name="Wu L."/>
            <person name="Ma J."/>
        </authorList>
    </citation>
    <scope>NUCLEOTIDE SEQUENCE [LARGE SCALE GENOMIC DNA]</scope>
    <source>
        <strain evidence="3">CCUG 63830</strain>
    </source>
</reference>
<keyword evidence="3" id="KW-1185">Reference proteome</keyword>
<feature type="region of interest" description="Disordered" evidence="1">
    <location>
        <begin position="98"/>
        <end position="123"/>
    </location>
</feature>
<comment type="caution">
    <text evidence="2">The sequence shown here is derived from an EMBL/GenBank/DDBJ whole genome shotgun (WGS) entry which is preliminary data.</text>
</comment>
<evidence type="ECO:0000256" key="1">
    <source>
        <dbReference type="SAM" id="MobiDB-lite"/>
    </source>
</evidence>
<evidence type="ECO:0000313" key="3">
    <source>
        <dbReference type="Proteomes" id="UP001596317"/>
    </source>
</evidence>
<sequence length="179" mass="18590">MAGAFGYALKQMSGEPLGDPTAVSITAQLTCLDFSFDSTNCHRSSMGIDEALRLAAQYVQSGTPVRTTNRAGPQTAGTRLIEGIGPGQLDVQVDVPDEVEQSPDTGESPLDGSQAEAADPRADEEAALNALRVAAQALGGAEEAARAARARYNAAAQAYAQVVQQEGNTLRGRSATLLQ</sequence>
<organism evidence="2 3">
    <name type="scientific">Deinococcus multiflagellatus</name>
    <dbReference type="NCBI Taxonomy" id="1656887"/>
    <lineage>
        <taxon>Bacteria</taxon>
        <taxon>Thermotogati</taxon>
        <taxon>Deinococcota</taxon>
        <taxon>Deinococci</taxon>
        <taxon>Deinococcales</taxon>
        <taxon>Deinococcaceae</taxon>
        <taxon>Deinococcus</taxon>
    </lineage>
</organism>
<evidence type="ECO:0000313" key="2">
    <source>
        <dbReference type="EMBL" id="MFC6663313.1"/>
    </source>
</evidence>
<proteinExistence type="predicted"/>
<accession>A0ABW1ZRU7</accession>
<dbReference type="EMBL" id="JBHSWB010000003">
    <property type="protein sequence ID" value="MFC6663313.1"/>
    <property type="molecule type" value="Genomic_DNA"/>
</dbReference>
<protein>
    <submittedName>
        <fullName evidence="2">Uncharacterized protein</fullName>
    </submittedName>
</protein>
<name>A0ABW1ZRU7_9DEIO</name>
<gene>
    <name evidence="2" type="ORF">ACFP90_25070</name>
</gene>
<dbReference type="Proteomes" id="UP001596317">
    <property type="component" value="Unassembled WGS sequence"/>
</dbReference>